<feature type="compositionally biased region" description="Polar residues" evidence="1">
    <location>
        <begin position="306"/>
        <end position="316"/>
    </location>
</feature>
<feature type="compositionally biased region" description="Polar residues" evidence="1">
    <location>
        <begin position="935"/>
        <end position="949"/>
    </location>
</feature>
<feature type="region of interest" description="Disordered" evidence="1">
    <location>
        <begin position="1164"/>
        <end position="1227"/>
    </location>
</feature>
<feature type="compositionally biased region" description="Polar residues" evidence="1">
    <location>
        <begin position="1084"/>
        <end position="1099"/>
    </location>
</feature>
<feature type="compositionally biased region" description="Polar residues" evidence="1">
    <location>
        <begin position="1293"/>
        <end position="1313"/>
    </location>
</feature>
<name>A0A2K1QFY5_9PEZI</name>
<feature type="compositionally biased region" description="Basic residues" evidence="1">
    <location>
        <begin position="1335"/>
        <end position="1345"/>
    </location>
</feature>
<dbReference type="GO" id="GO:0003743">
    <property type="term" value="F:translation initiation factor activity"/>
    <property type="evidence" value="ECO:0007669"/>
    <property type="project" value="UniProtKB-KW"/>
</dbReference>
<evidence type="ECO:0000313" key="2">
    <source>
        <dbReference type="EMBL" id="PNS14065.1"/>
    </source>
</evidence>
<feature type="region of interest" description="Disordered" evidence="1">
    <location>
        <begin position="597"/>
        <end position="625"/>
    </location>
</feature>
<protein>
    <submittedName>
        <fullName evidence="2">Eukaryotic translation initiation factor 4 gamma</fullName>
    </submittedName>
</protein>
<evidence type="ECO:0000313" key="3">
    <source>
        <dbReference type="Proteomes" id="UP000243797"/>
    </source>
</evidence>
<feature type="compositionally biased region" description="Basic and acidic residues" evidence="1">
    <location>
        <begin position="432"/>
        <end position="449"/>
    </location>
</feature>
<feature type="compositionally biased region" description="Polar residues" evidence="1">
    <location>
        <begin position="392"/>
        <end position="431"/>
    </location>
</feature>
<feature type="region of interest" description="Disordered" evidence="1">
    <location>
        <begin position="224"/>
        <end position="261"/>
    </location>
</feature>
<dbReference type="InParanoid" id="A0A2K1QFY5"/>
<dbReference type="EMBL" id="NKHZ01000088">
    <property type="protein sequence ID" value="PNS14065.1"/>
    <property type="molecule type" value="Genomic_DNA"/>
</dbReference>
<comment type="caution">
    <text evidence="2">The sequence shown here is derived from an EMBL/GenBank/DDBJ whole genome shotgun (WGS) entry which is preliminary data.</text>
</comment>
<feature type="compositionally biased region" description="Polar residues" evidence="1">
    <location>
        <begin position="675"/>
        <end position="687"/>
    </location>
</feature>
<keyword evidence="2" id="KW-0648">Protein biosynthesis</keyword>
<feature type="compositionally biased region" description="Basic and acidic residues" evidence="1">
    <location>
        <begin position="1398"/>
        <end position="1409"/>
    </location>
</feature>
<feature type="region of interest" description="Disordered" evidence="1">
    <location>
        <begin position="302"/>
        <end position="449"/>
    </location>
</feature>
<feature type="compositionally biased region" description="Polar residues" evidence="1">
    <location>
        <begin position="341"/>
        <end position="357"/>
    </location>
</feature>
<feature type="compositionally biased region" description="Basic residues" evidence="1">
    <location>
        <begin position="1060"/>
        <end position="1080"/>
    </location>
</feature>
<feature type="region of interest" description="Disordered" evidence="1">
    <location>
        <begin position="864"/>
        <end position="988"/>
    </location>
</feature>
<feature type="region of interest" description="Disordered" evidence="1">
    <location>
        <begin position="1388"/>
        <end position="1409"/>
    </location>
</feature>
<keyword evidence="3" id="KW-1185">Reference proteome</keyword>
<feature type="compositionally biased region" description="Low complexity" evidence="1">
    <location>
        <begin position="365"/>
        <end position="391"/>
    </location>
</feature>
<feature type="compositionally biased region" description="Polar residues" evidence="1">
    <location>
        <begin position="1211"/>
        <end position="1225"/>
    </location>
</feature>
<dbReference type="Proteomes" id="UP000243797">
    <property type="component" value="Unassembled WGS sequence"/>
</dbReference>
<feature type="compositionally biased region" description="Polar residues" evidence="1">
    <location>
        <begin position="894"/>
        <end position="910"/>
    </location>
</feature>
<feature type="region of interest" description="Disordered" evidence="1">
    <location>
        <begin position="644"/>
        <end position="721"/>
    </location>
</feature>
<feature type="region of interest" description="Disordered" evidence="1">
    <location>
        <begin position="1015"/>
        <end position="1142"/>
    </location>
</feature>
<feature type="compositionally biased region" description="Basic and acidic residues" evidence="1">
    <location>
        <begin position="1353"/>
        <end position="1363"/>
    </location>
</feature>
<sequence>MATIFNSNRNLIHSSFNDVSSTTKPPGPSLRRRLHSAVPILRSDPYNELTPFIQHLWTTRPDVCRTVFVDLFPRGKDGRGATKGEEDDFISHFFDEDTIIEQGARFLKQVLYSIAMYNHTRVVEAAGNWKKIHPELFADAGIVDQMVKATTTRVFFDEDDVRTHHHDEALLFRTMQYIQDELLSTRPAIVAKQTLESPAEASGTVAPRERPVFKPVTYDSVTQTARKVSDKISPTTTPQPSYPSKNSVRAGDDYLNINPTLDANQEESLRVTSGVDTASFRVSGLEDAQGLISSHKFRTVADVKTSDQPSATATNGKKTRVATCDQPRASELATRIKRDSSTSYRSSNPPDQNMPSRNRSDSCRGRASLRGARGRGRSSFSSSAHSDVPSSFRGQNNSHGRWNMEQENTPPSRTQGQRSTSWRGGPASSQRSSDRRVFSESENFGRRDTMYQQYRPGNFMSPTSMYSPTMNGQRPLFTSMLPTYGSQTPGIPPDGHPAYPYTAAIYKVAMMGLPSHTSQDTVKAMISALIPPETRESYWGADIRSTVTYLLFTAPFAPIHLTNMRTCRMDNGSTVSFQVPRAGNAFDHVSPGFHPANYALQTSHSNNPDNMDFRRPTNPFPEDEPHAEKELAIRNGAGQPLAQTRLAGDARLVDATYPDPKLPRSMPPSGPHSEAATSDTVRSTSKNFEPRKQKKKSAKKNRTPNSRIDSRYATSSRAVSGPYGDLQKLAQLDDVKNEGFMLKNSINHPTFPALRENDEQVPDRSQEFCGLGMQDQMEDLATSPVLRPASSLAISKRAPPRLSPIAPTRPASQPSFKTHDRGPQNLTGTEEASIPSGPEGIRAASDTIITGEISQIADMTAAGQELQEQTLTRSTTPSTSKPSAKPLRTRQSHRQITPWRSITEQSSAHTPGTEDIEDSFQTAVESPDSVRQEQKAPSVSQTKEVTTRGSLPAAGDVDRTIAKSPAPDLVTSRDTPEPTGEATSPLKDISNEAIVKQATRGGKVKAQLLETEVREPGLPSLAAEQPVTSNAVVASKTRDALRPSGPKQTESLSPFARQAQLKKKEKKAKQKALQKVKKEKGSKPGTSSAPACASTGQRSGQEKVKAESTVDQIGTNGEPFQAASPSDGETKMPLSPTKTVLKGIKEGVSRPFKYLAGTARPLHKDIEDHSAEGAAPPLSTASAAVPEAKGSGSTHSGGANEPQGEWKLTDEPSSPSTLSADSITSLDRRNEEFSFRASTDGRSTSFACFDGANSDQAQSDATSDGTRSLAEMATGKGEVIASSDALVIVTRASHPTRTSIPTPDSSRPSTPIQLQRKIKTEKPHLVQPRKNTLSARKKRKAKRAPMGRAVISSDDKSKADDKVSETSSICFTEVEQPDGSRSWVALSQPKKRKYKPKTATERENQRKDRLRYPIKKLEHEERMLQYERENDHEALEQEEQAWARYERRRNGEDEPWFQMLLDRFQGRQLLIQS</sequence>
<feature type="region of interest" description="Disordered" evidence="1">
    <location>
        <begin position="1293"/>
        <end position="1363"/>
    </location>
</feature>
<gene>
    <name evidence="2" type="ORF">CAC42_6578</name>
</gene>
<dbReference type="OrthoDB" id="3945592at2759"/>
<feature type="compositionally biased region" description="Polar residues" evidence="1">
    <location>
        <begin position="599"/>
        <end position="609"/>
    </location>
</feature>
<feature type="compositionally biased region" description="Polar residues" evidence="1">
    <location>
        <begin position="703"/>
        <end position="718"/>
    </location>
</feature>
<proteinExistence type="predicted"/>
<keyword evidence="2" id="KW-0396">Initiation factor</keyword>
<accession>A0A2K1QFY5</accession>
<organism evidence="2 3">
    <name type="scientific">Sphaceloma murrayae</name>
    <dbReference type="NCBI Taxonomy" id="2082308"/>
    <lineage>
        <taxon>Eukaryota</taxon>
        <taxon>Fungi</taxon>
        <taxon>Dikarya</taxon>
        <taxon>Ascomycota</taxon>
        <taxon>Pezizomycotina</taxon>
        <taxon>Dothideomycetes</taxon>
        <taxon>Dothideomycetidae</taxon>
        <taxon>Myriangiales</taxon>
        <taxon>Elsinoaceae</taxon>
        <taxon>Sphaceloma</taxon>
    </lineage>
</organism>
<feature type="compositionally biased region" description="Low complexity" evidence="1">
    <location>
        <begin position="870"/>
        <end position="886"/>
    </location>
</feature>
<feature type="compositionally biased region" description="Basic residues" evidence="1">
    <location>
        <begin position="692"/>
        <end position="702"/>
    </location>
</feature>
<feature type="compositionally biased region" description="Low complexity" evidence="1">
    <location>
        <begin position="233"/>
        <end position="244"/>
    </location>
</feature>
<reference evidence="2 3" key="1">
    <citation type="submission" date="2017-06" db="EMBL/GenBank/DDBJ databases">
        <title>Draft genome sequence of a variant of Elsinoe murrayae.</title>
        <authorList>
            <person name="Cheng Q."/>
        </authorList>
    </citation>
    <scope>NUCLEOTIDE SEQUENCE [LARGE SCALE GENOMIC DNA]</scope>
    <source>
        <strain evidence="2 3">CQ-2017a</strain>
    </source>
</reference>
<feature type="region of interest" description="Disordered" evidence="1">
    <location>
        <begin position="792"/>
        <end position="842"/>
    </location>
</feature>
<evidence type="ECO:0000256" key="1">
    <source>
        <dbReference type="SAM" id="MobiDB-lite"/>
    </source>
</evidence>